<dbReference type="RefSeq" id="XP_018150609.1">
    <property type="nucleotide sequence ID" value="XM_018309366.1"/>
</dbReference>
<dbReference type="PANTHER" id="PTHR23112:SF37">
    <property type="entry name" value="G PROTEIN-COUPLED RECEPTOR GPR1"/>
    <property type="match status" value="1"/>
</dbReference>
<feature type="chain" id="PRO_5008600989" evidence="6">
    <location>
        <begin position="28"/>
        <end position="136"/>
    </location>
</feature>
<evidence type="ECO:0000313" key="7">
    <source>
        <dbReference type="EMBL" id="OBR02091.1"/>
    </source>
</evidence>
<dbReference type="GO" id="GO:0005886">
    <property type="term" value="C:plasma membrane"/>
    <property type="evidence" value="ECO:0007669"/>
    <property type="project" value="TreeGrafter"/>
</dbReference>
<keyword evidence="6" id="KW-0732">Signal</keyword>
<evidence type="ECO:0000256" key="4">
    <source>
        <dbReference type="ARBA" id="ARBA00023136"/>
    </source>
</evidence>
<evidence type="ECO:0000256" key="3">
    <source>
        <dbReference type="ARBA" id="ARBA00022989"/>
    </source>
</evidence>
<feature type="transmembrane region" description="Helical" evidence="5">
    <location>
        <begin position="56"/>
        <end position="77"/>
    </location>
</feature>
<dbReference type="KEGG" id="chig:CH63R_14392"/>
<dbReference type="EMBL" id="LTAN01000011">
    <property type="protein sequence ID" value="OBR02091.1"/>
    <property type="molecule type" value="Genomic_DNA"/>
</dbReference>
<comment type="caution">
    <text evidence="7">The sequence shown here is derived from an EMBL/GenBank/DDBJ whole genome shotgun (WGS) entry which is preliminary data.</text>
</comment>
<evidence type="ECO:0000256" key="2">
    <source>
        <dbReference type="ARBA" id="ARBA00022692"/>
    </source>
</evidence>
<dbReference type="PANTHER" id="PTHR23112">
    <property type="entry name" value="G PROTEIN-COUPLED RECEPTOR 157-RELATED"/>
    <property type="match status" value="1"/>
</dbReference>
<dbReference type="GO" id="GO:0004930">
    <property type="term" value="F:G protein-coupled receptor activity"/>
    <property type="evidence" value="ECO:0007669"/>
    <property type="project" value="TreeGrafter"/>
</dbReference>
<dbReference type="AlphaFoldDB" id="A0A1B7XQR0"/>
<reference evidence="8" key="1">
    <citation type="journal article" date="2017" name="BMC Genomics">
        <title>Gapless genome assembly of Colletotrichum higginsianum reveals chromosome structure and association of transposable elements with secondary metabolite gene clusters.</title>
        <authorList>
            <person name="Dallery J.-F."/>
            <person name="Lapalu N."/>
            <person name="Zampounis A."/>
            <person name="Pigne S."/>
            <person name="Luyten I."/>
            <person name="Amselem J."/>
            <person name="Wittenberg A.H.J."/>
            <person name="Zhou S."/>
            <person name="de Queiroz M.V."/>
            <person name="Robin G.P."/>
            <person name="Auger A."/>
            <person name="Hainaut M."/>
            <person name="Henrissat B."/>
            <person name="Kim K.-T."/>
            <person name="Lee Y.-H."/>
            <person name="Lespinet O."/>
            <person name="Schwartz D.C."/>
            <person name="Thon M.R."/>
            <person name="O'Connell R.J."/>
        </authorList>
    </citation>
    <scope>NUCLEOTIDE SEQUENCE [LARGE SCALE GENOMIC DNA]</scope>
    <source>
        <strain evidence="8">IMI 349063</strain>
    </source>
</reference>
<evidence type="ECO:0000313" key="8">
    <source>
        <dbReference type="Proteomes" id="UP000092177"/>
    </source>
</evidence>
<keyword evidence="8" id="KW-1185">Reference proteome</keyword>
<keyword evidence="3 5" id="KW-1133">Transmembrane helix</keyword>
<dbReference type="VEuPathDB" id="FungiDB:CH63R_14392"/>
<evidence type="ECO:0000256" key="1">
    <source>
        <dbReference type="ARBA" id="ARBA00004141"/>
    </source>
</evidence>
<feature type="signal peptide" evidence="6">
    <location>
        <begin position="1"/>
        <end position="27"/>
    </location>
</feature>
<evidence type="ECO:0000256" key="5">
    <source>
        <dbReference type="SAM" id="Phobius"/>
    </source>
</evidence>
<dbReference type="GO" id="GO:0007189">
    <property type="term" value="P:adenylate cyclase-activating G protein-coupled receptor signaling pathway"/>
    <property type="evidence" value="ECO:0007669"/>
    <property type="project" value="TreeGrafter"/>
</dbReference>
<keyword evidence="2 5" id="KW-0812">Transmembrane</keyword>
<keyword evidence="4 5" id="KW-0472">Membrane</keyword>
<evidence type="ECO:0000256" key="6">
    <source>
        <dbReference type="SAM" id="SignalP"/>
    </source>
</evidence>
<dbReference type="Gene3D" id="1.20.1070.10">
    <property type="entry name" value="Rhodopsin 7-helix transmembrane proteins"/>
    <property type="match status" value="1"/>
</dbReference>
<dbReference type="Proteomes" id="UP000092177">
    <property type="component" value="Chromosome 11"/>
</dbReference>
<name>A0A1B7XQR0_COLHI</name>
<dbReference type="GeneID" id="28873473"/>
<gene>
    <name evidence="7" type="ORF">CH63R_14392</name>
</gene>
<sequence length="136" mass="15557">MKEGTFLKKVFICFCVWLVPIATGAAAAGIGVMEPVSGNWCWITRDRPDLRFSLTYVWRLLIMFATIYIYAYIWRYLGRRLRPSAKTPDLLQRTDASVDTSAAVPPHNRIQFVQGLKRVAIGKLYQRRRSATTSVD</sequence>
<proteinExistence type="predicted"/>
<organism evidence="7 8">
    <name type="scientific">Colletotrichum higginsianum (strain IMI 349063)</name>
    <name type="common">Crucifer anthracnose fungus</name>
    <dbReference type="NCBI Taxonomy" id="759273"/>
    <lineage>
        <taxon>Eukaryota</taxon>
        <taxon>Fungi</taxon>
        <taxon>Dikarya</taxon>
        <taxon>Ascomycota</taxon>
        <taxon>Pezizomycotina</taxon>
        <taxon>Sordariomycetes</taxon>
        <taxon>Hypocreomycetidae</taxon>
        <taxon>Glomerellales</taxon>
        <taxon>Glomerellaceae</taxon>
        <taxon>Colletotrichum</taxon>
        <taxon>Colletotrichum destructivum species complex</taxon>
    </lineage>
</organism>
<protein>
    <submittedName>
        <fullName evidence="7">Integral membrane protein</fullName>
    </submittedName>
</protein>
<accession>A0A1B7XQR0</accession>
<comment type="subcellular location">
    <subcellularLocation>
        <location evidence="1">Membrane</location>
        <topology evidence="1">Multi-pass membrane protein</topology>
    </subcellularLocation>
</comment>